<evidence type="ECO:0000313" key="10">
    <source>
        <dbReference type="Proteomes" id="UP000279760"/>
    </source>
</evidence>
<dbReference type="AlphaFoldDB" id="A0A3G4VKD1"/>
<evidence type="ECO:0000256" key="8">
    <source>
        <dbReference type="ARBA" id="ARBA00023027"/>
    </source>
</evidence>
<evidence type="ECO:0000256" key="5">
    <source>
        <dbReference type="ARBA" id="ARBA00022630"/>
    </source>
</evidence>
<evidence type="ECO:0000256" key="2">
    <source>
        <dbReference type="ARBA" id="ARBA00004496"/>
    </source>
</evidence>
<comment type="subcellular location">
    <subcellularLocation>
        <location evidence="2">Cytoplasm</location>
    </subcellularLocation>
</comment>
<protein>
    <submittedName>
        <fullName evidence="9">NADH:flavorubredoxin reductase NorW</fullName>
    </submittedName>
</protein>
<keyword evidence="6" id="KW-0274">FAD</keyword>
<dbReference type="InterPro" id="IPR041364">
    <property type="entry name" value="Rbx-bd"/>
</dbReference>
<dbReference type="Pfam" id="PF07992">
    <property type="entry name" value="Pyr_redox_2"/>
    <property type="match status" value="1"/>
</dbReference>
<sequence length="380" mass="41579">MKQFDIVIVGSGFAAYQLVKSLRRIDNSVSVAVVTGDDGHDYNKPDLSHVFTKMQTAEQVITKRAAPFAQEYGIALYTNTWVEHVDPQLQTLEVEGETLGFAKLVLATGASPFIPVFKGSASQDFLTHNSLIDYEKNQTRWRNASRVLVLGGGLIGVEVALDLASVGKQVFLVEPATRLMQNQLPDYIELKLKQALQQESIKVITDAFVTHIDEGPEAKLVTLNQGQELMVDEILVCAGLRANTVLAKNMGLEVNKGIIVDDYLCTSTANIFALGDCAEIQGEVRAFLQPIVMSASALAKTLTGDATKLTLPTMLTKVKTPNYPIQFAGVVHDKQVTRWNYDASTNGILATAFNDNDDMIGFIATRGRAPESFKLLRELV</sequence>
<dbReference type="GO" id="GO:0016491">
    <property type="term" value="F:oxidoreductase activity"/>
    <property type="evidence" value="ECO:0007669"/>
    <property type="project" value="UniProtKB-KW"/>
</dbReference>
<evidence type="ECO:0000313" key="9">
    <source>
        <dbReference type="EMBL" id="AYV24062.1"/>
    </source>
</evidence>
<keyword evidence="7" id="KW-0560">Oxidoreductase</keyword>
<dbReference type="Proteomes" id="UP000279760">
    <property type="component" value="Chromosome 2"/>
</dbReference>
<dbReference type="PRINTS" id="PR00411">
    <property type="entry name" value="PNDRDTASEI"/>
</dbReference>
<evidence type="ECO:0000256" key="6">
    <source>
        <dbReference type="ARBA" id="ARBA00022827"/>
    </source>
</evidence>
<dbReference type="GO" id="GO:0005737">
    <property type="term" value="C:cytoplasm"/>
    <property type="evidence" value="ECO:0007669"/>
    <property type="project" value="UniProtKB-SubCell"/>
</dbReference>
<evidence type="ECO:0000256" key="4">
    <source>
        <dbReference type="ARBA" id="ARBA00022490"/>
    </source>
</evidence>
<proteinExistence type="inferred from homology"/>
<name>A0A3G4VKD1_9VIBR</name>
<gene>
    <name evidence="9" type="primary">norW</name>
    <name evidence="9" type="ORF">ECB94_22605</name>
</gene>
<dbReference type="PANTHER" id="PTHR43429:SF3">
    <property type="entry name" value="NITRITE REDUCTASE [NAD(P)H]"/>
    <property type="match status" value="1"/>
</dbReference>
<keyword evidence="5" id="KW-0285">Flavoprotein</keyword>
<dbReference type="PANTHER" id="PTHR43429">
    <property type="entry name" value="PYRIDINE NUCLEOTIDE-DISULFIDE OXIDOREDUCTASE DOMAIN-CONTAINING"/>
    <property type="match status" value="1"/>
</dbReference>
<accession>A0A3G4VKD1</accession>
<comment type="cofactor">
    <cofactor evidence="1">
        <name>FAD</name>
        <dbReference type="ChEBI" id="CHEBI:57692"/>
    </cofactor>
</comment>
<evidence type="ECO:0000256" key="1">
    <source>
        <dbReference type="ARBA" id="ARBA00001974"/>
    </source>
</evidence>
<dbReference type="RefSeq" id="WP_124941747.1">
    <property type="nucleotide sequence ID" value="NZ_CP033578.1"/>
</dbReference>
<keyword evidence="4" id="KW-0963">Cytoplasm</keyword>
<dbReference type="EMBL" id="CP033578">
    <property type="protein sequence ID" value="AYV24062.1"/>
    <property type="molecule type" value="Genomic_DNA"/>
</dbReference>
<dbReference type="Gene3D" id="3.50.50.60">
    <property type="entry name" value="FAD/NAD(P)-binding domain"/>
    <property type="match status" value="2"/>
</dbReference>
<dbReference type="SUPFAM" id="SSF51905">
    <property type="entry name" value="FAD/NAD(P)-binding domain"/>
    <property type="match status" value="2"/>
</dbReference>
<evidence type="ECO:0000256" key="7">
    <source>
        <dbReference type="ARBA" id="ARBA00023002"/>
    </source>
</evidence>
<dbReference type="InterPro" id="IPR023753">
    <property type="entry name" value="FAD/NAD-binding_dom"/>
</dbReference>
<reference evidence="9 10" key="1">
    <citation type="submission" date="2018-11" db="EMBL/GenBank/DDBJ databases">
        <title>Complete Genome Sequence of Vbrio mediterranei 117-T6: a Potential Pathogen Bacteria Isolated from the Conchocelis of Pyropia.</title>
        <authorList>
            <person name="Liu Q."/>
        </authorList>
    </citation>
    <scope>NUCLEOTIDE SEQUENCE [LARGE SCALE GENOMIC DNA]</scope>
    <source>
        <strain evidence="9 10">117-T6</strain>
    </source>
</reference>
<comment type="similarity">
    <text evidence="3">Belongs to the FAD-dependent oxidoreductase family.</text>
</comment>
<dbReference type="PRINTS" id="PR00368">
    <property type="entry name" value="FADPNR"/>
</dbReference>
<dbReference type="GeneID" id="64088187"/>
<dbReference type="Pfam" id="PF18113">
    <property type="entry name" value="Rbx_binding"/>
    <property type="match status" value="1"/>
</dbReference>
<organism evidence="9 10">
    <name type="scientific">Vibrio mediterranei</name>
    <dbReference type="NCBI Taxonomy" id="689"/>
    <lineage>
        <taxon>Bacteria</taxon>
        <taxon>Pseudomonadati</taxon>
        <taxon>Pseudomonadota</taxon>
        <taxon>Gammaproteobacteria</taxon>
        <taxon>Vibrionales</taxon>
        <taxon>Vibrionaceae</taxon>
        <taxon>Vibrio</taxon>
    </lineage>
</organism>
<keyword evidence="8" id="KW-0520">NAD</keyword>
<dbReference type="InterPro" id="IPR036188">
    <property type="entry name" value="FAD/NAD-bd_sf"/>
</dbReference>
<evidence type="ECO:0000256" key="3">
    <source>
        <dbReference type="ARBA" id="ARBA00006442"/>
    </source>
</evidence>
<dbReference type="NCBIfam" id="NF003437">
    <property type="entry name" value="PRK04965.1"/>
    <property type="match status" value="1"/>
</dbReference>
<dbReference type="InterPro" id="IPR050260">
    <property type="entry name" value="FAD-bd_OxRdtase"/>
</dbReference>